<evidence type="ECO:0000313" key="5">
    <source>
        <dbReference type="Proteomes" id="UP000253094"/>
    </source>
</evidence>
<feature type="domain" description="Fe/B12 periplasmic-binding" evidence="3">
    <location>
        <begin position="54"/>
        <end position="332"/>
    </location>
</feature>
<keyword evidence="5" id="KW-1185">Reference proteome</keyword>
<comment type="caution">
    <text evidence="4">The sequence shown here is derived from an EMBL/GenBank/DDBJ whole genome shotgun (WGS) entry which is preliminary data.</text>
</comment>
<dbReference type="Gene3D" id="3.40.50.1980">
    <property type="entry name" value="Nitrogenase molybdenum iron protein domain"/>
    <property type="match status" value="2"/>
</dbReference>
<dbReference type="PANTHER" id="PTHR30535">
    <property type="entry name" value="VITAMIN B12-BINDING PROTEIN"/>
    <property type="match status" value="1"/>
</dbReference>
<dbReference type="InterPro" id="IPR050902">
    <property type="entry name" value="ABC_Transporter_SBP"/>
</dbReference>
<dbReference type="SUPFAM" id="SSF53807">
    <property type="entry name" value="Helical backbone' metal receptor"/>
    <property type="match status" value="1"/>
</dbReference>
<dbReference type="CDD" id="cd01148">
    <property type="entry name" value="TroA_a"/>
    <property type="match status" value="1"/>
</dbReference>
<name>A0A367F9K5_9ACTN</name>
<keyword evidence="2" id="KW-0732">Signal</keyword>
<dbReference type="OrthoDB" id="9797850at2"/>
<dbReference type="PANTHER" id="PTHR30535:SF7">
    <property type="entry name" value="IRON(III) DICITRATE-BINDING PROTEIN"/>
    <property type="match status" value="1"/>
</dbReference>
<feature type="chain" id="PRO_5016769326" evidence="2">
    <location>
        <begin position="31"/>
        <end position="332"/>
    </location>
</feature>
<feature type="signal peptide" evidence="2">
    <location>
        <begin position="1"/>
        <end position="30"/>
    </location>
</feature>
<evidence type="ECO:0000259" key="3">
    <source>
        <dbReference type="PROSITE" id="PS50983"/>
    </source>
</evidence>
<protein>
    <submittedName>
        <fullName evidence="4">Iron transporter</fullName>
    </submittedName>
</protein>
<dbReference type="InterPro" id="IPR002491">
    <property type="entry name" value="ABC_transptr_periplasmic_BD"/>
</dbReference>
<evidence type="ECO:0000256" key="2">
    <source>
        <dbReference type="SAM" id="SignalP"/>
    </source>
</evidence>
<accession>A0A367F9K5</accession>
<organism evidence="4 5">
    <name type="scientific">Sphaerisporangium album</name>
    <dbReference type="NCBI Taxonomy" id="509200"/>
    <lineage>
        <taxon>Bacteria</taxon>
        <taxon>Bacillati</taxon>
        <taxon>Actinomycetota</taxon>
        <taxon>Actinomycetes</taxon>
        <taxon>Streptosporangiales</taxon>
        <taxon>Streptosporangiaceae</taxon>
        <taxon>Sphaerisporangium</taxon>
    </lineage>
</organism>
<sequence length="332" mass="35953">MRRSPLRRTLTPLLAAGLLATGCGATVRTAADPGPAPVTVTDCGRQVTYPRPQRPVAYDVSAIEKMFALGLAGRMRGYVMNTLFDNAIARSPWSEDYKRVPRLGNGRISKEIVVAAKSDWVISYWGGGFSEDRGITPELLRQVGVHSYVQTESCFGYGDMKPVPPMESVYTDLTNLGKIFGVEERAEALVADLRGRVDKLKGSRPAGAEPPGVFVYDSGTDQPYTSGRYASPSAIIEVAGGRNVMDTVQKGWTTVGWESVVAAKPEVIIIVDYGDQPLADKKAFLESSPALRSVPAVRDHRYFVLDYGAAVSGPRNVTAAEEFGAYLRSIGR</sequence>
<gene>
    <name evidence="4" type="ORF">DQ384_27590</name>
</gene>
<proteinExistence type="inferred from homology"/>
<evidence type="ECO:0000256" key="1">
    <source>
        <dbReference type="ARBA" id="ARBA00008814"/>
    </source>
</evidence>
<reference evidence="4 5" key="1">
    <citation type="submission" date="2018-06" db="EMBL/GenBank/DDBJ databases">
        <title>Sphaerisporangium craniellae sp. nov., isolated from a marine sponge in the South China Sea.</title>
        <authorList>
            <person name="Li L."/>
        </authorList>
    </citation>
    <scope>NUCLEOTIDE SEQUENCE [LARGE SCALE GENOMIC DNA]</scope>
    <source>
        <strain evidence="4 5">CCTCC AA 208026</strain>
    </source>
</reference>
<dbReference type="PROSITE" id="PS50983">
    <property type="entry name" value="FE_B12_PBP"/>
    <property type="match status" value="1"/>
</dbReference>
<dbReference type="AlphaFoldDB" id="A0A367F9K5"/>
<comment type="similarity">
    <text evidence="1">Belongs to the bacterial solute-binding protein 8 family.</text>
</comment>
<dbReference type="Pfam" id="PF01497">
    <property type="entry name" value="Peripla_BP_2"/>
    <property type="match status" value="1"/>
</dbReference>
<dbReference type="PROSITE" id="PS51257">
    <property type="entry name" value="PROKAR_LIPOPROTEIN"/>
    <property type="match status" value="1"/>
</dbReference>
<dbReference type="Proteomes" id="UP000253094">
    <property type="component" value="Unassembled WGS sequence"/>
</dbReference>
<evidence type="ECO:0000313" key="4">
    <source>
        <dbReference type="EMBL" id="RCG27034.1"/>
    </source>
</evidence>
<dbReference type="EMBL" id="QOIL01000017">
    <property type="protein sequence ID" value="RCG27034.1"/>
    <property type="molecule type" value="Genomic_DNA"/>
</dbReference>
<dbReference type="RefSeq" id="WP_114031801.1">
    <property type="nucleotide sequence ID" value="NZ_QOIL01000017.1"/>
</dbReference>